<dbReference type="Pfam" id="PF02826">
    <property type="entry name" value="2-Hacid_dh_C"/>
    <property type="match status" value="1"/>
</dbReference>
<dbReference type="SUPFAM" id="SSF51735">
    <property type="entry name" value="NAD(P)-binding Rossmann-fold domains"/>
    <property type="match status" value="1"/>
</dbReference>
<keyword evidence="5" id="KW-1185">Reference proteome</keyword>
<organism evidence="4 5">
    <name type="scientific">Niveibacterium microcysteis</name>
    <dbReference type="NCBI Taxonomy" id="2811415"/>
    <lineage>
        <taxon>Bacteria</taxon>
        <taxon>Pseudomonadati</taxon>
        <taxon>Pseudomonadota</taxon>
        <taxon>Betaproteobacteria</taxon>
        <taxon>Rhodocyclales</taxon>
        <taxon>Rhodocyclaceae</taxon>
        <taxon>Niveibacterium</taxon>
    </lineage>
</organism>
<keyword evidence="2" id="KW-0520">NAD</keyword>
<dbReference type="PANTHER" id="PTHR43333:SF1">
    <property type="entry name" value="D-ISOMER SPECIFIC 2-HYDROXYACID DEHYDROGENASE NAD-BINDING DOMAIN-CONTAINING PROTEIN"/>
    <property type="match status" value="1"/>
</dbReference>
<dbReference type="InterPro" id="IPR036291">
    <property type="entry name" value="NAD(P)-bd_dom_sf"/>
</dbReference>
<dbReference type="PANTHER" id="PTHR43333">
    <property type="entry name" value="2-HACID_DH_C DOMAIN-CONTAINING PROTEIN"/>
    <property type="match status" value="1"/>
</dbReference>
<accession>A0ABX7M9B8</accession>
<dbReference type="Gene3D" id="3.40.50.720">
    <property type="entry name" value="NAD(P)-binding Rossmann-like Domain"/>
    <property type="match status" value="2"/>
</dbReference>
<dbReference type="PROSITE" id="PS00671">
    <property type="entry name" value="D_2_HYDROXYACID_DH_3"/>
    <property type="match status" value="1"/>
</dbReference>
<sequence>MKTHIDLVAAGGYSAAEWQAGFDACDAPIKVHEVADAPPCRYALAWGAQPALYAAQPGLRAVFSMGAGVEHLLSDPSLPADLPLIRLEDAGMAAQMAGYAVWGVLRHLRRFDESAAAARRGEDWGGWRSPPATGARVGVMGLGVMGQATLAALAPLGFVLRGWSRSPREIAGVECHAGTAALDRFLDGLDAVVCVLPHTRDTENLLNAARFARLAKGALVLNAGRGSLIVDTDLLAALDSGQLGAAVLDVFREEPLPAGHPYLTHPRVTATPHIAARTQIPLTARQVADKIARLEAGLSVSGLVERARGY</sequence>
<name>A0ABX7M9B8_9RHOO</name>
<dbReference type="Proteomes" id="UP000663570">
    <property type="component" value="Chromosome"/>
</dbReference>
<reference evidence="4 5" key="1">
    <citation type="submission" date="2021-02" db="EMBL/GenBank/DDBJ databases">
        <title>Niveibacterium changnyeongensis HC41.</title>
        <authorList>
            <person name="Kang M."/>
        </authorList>
    </citation>
    <scope>NUCLEOTIDE SEQUENCE [LARGE SCALE GENOMIC DNA]</scope>
    <source>
        <strain evidence="4 5">HC41</strain>
    </source>
</reference>
<evidence type="ECO:0000256" key="1">
    <source>
        <dbReference type="ARBA" id="ARBA00023002"/>
    </source>
</evidence>
<evidence type="ECO:0000256" key="2">
    <source>
        <dbReference type="ARBA" id="ARBA00023027"/>
    </source>
</evidence>
<evidence type="ECO:0000313" key="4">
    <source>
        <dbReference type="EMBL" id="QSI77338.1"/>
    </source>
</evidence>
<dbReference type="InterPro" id="IPR006140">
    <property type="entry name" value="D-isomer_DH_NAD-bd"/>
</dbReference>
<feature type="domain" description="D-isomer specific 2-hydroxyacid dehydrogenase NAD-binding" evidence="3">
    <location>
        <begin position="103"/>
        <end position="275"/>
    </location>
</feature>
<evidence type="ECO:0000259" key="3">
    <source>
        <dbReference type="Pfam" id="PF02826"/>
    </source>
</evidence>
<protein>
    <submittedName>
        <fullName evidence="4">Glyoxylate/hydroxypyruvate reductase A</fullName>
    </submittedName>
</protein>
<dbReference type="InterPro" id="IPR029753">
    <property type="entry name" value="D-isomer_DH_CS"/>
</dbReference>
<dbReference type="CDD" id="cd12164">
    <property type="entry name" value="GDH_like_2"/>
    <property type="match status" value="1"/>
</dbReference>
<dbReference type="EMBL" id="CP071060">
    <property type="protein sequence ID" value="QSI77338.1"/>
    <property type="molecule type" value="Genomic_DNA"/>
</dbReference>
<gene>
    <name evidence="4" type="ORF">JY500_01400</name>
</gene>
<proteinExistence type="predicted"/>
<keyword evidence="1" id="KW-0560">Oxidoreductase</keyword>
<evidence type="ECO:0000313" key="5">
    <source>
        <dbReference type="Proteomes" id="UP000663570"/>
    </source>
</evidence>
<dbReference type="RefSeq" id="WP_206254816.1">
    <property type="nucleotide sequence ID" value="NZ_CP071060.1"/>
</dbReference>